<proteinExistence type="predicted"/>
<protein>
    <submittedName>
        <fullName evidence="3">PDDEXK nuclease domain-containing protein</fullName>
    </submittedName>
</protein>
<dbReference type="Pfam" id="PF17761">
    <property type="entry name" value="DUF1016_N"/>
    <property type="match status" value="1"/>
</dbReference>
<reference evidence="3" key="1">
    <citation type="journal article" date="2021" name="PeerJ">
        <title>Extensive microbial diversity within the chicken gut microbiome revealed by metagenomics and culture.</title>
        <authorList>
            <person name="Gilroy R."/>
            <person name="Ravi A."/>
            <person name="Getino M."/>
            <person name="Pursley I."/>
            <person name="Horton D.L."/>
            <person name="Alikhan N.F."/>
            <person name="Baker D."/>
            <person name="Gharbi K."/>
            <person name="Hall N."/>
            <person name="Watson M."/>
            <person name="Adriaenssens E.M."/>
            <person name="Foster-Nyarko E."/>
            <person name="Jarju S."/>
            <person name="Secka A."/>
            <person name="Antonio M."/>
            <person name="Oren A."/>
            <person name="Chaudhuri R.R."/>
            <person name="La Ragione R."/>
            <person name="Hildebrand F."/>
            <person name="Pallen M.J."/>
        </authorList>
    </citation>
    <scope>NUCLEOTIDE SEQUENCE</scope>
    <source>
        <strain evidence="3">USAMLcec12-2067</strain>
    </source>
</reference>
<name>A0A9D2VKW2_9ACTN</name>
<accession>A0A9D2VKW2</accession>
<dbReference type="InterPro" id="IPR053148">
    <property type="entry name" value="PD-DEXK-like_domain"/>
</dbReference>
<dbReference type="Pfam" id="PF06250">
    <property type="entry name" value="YhcG_C"/>
    <property type="match status" value="1"/>
</dbReference>
<dbReference type="InterPro" id="IPR011856">
    <property type="entry name" value="tRNA_endonuc-like_dom_sf"/>
</dbReference>
<reference evidence="3" key="2">
    <citation type="submission" date="2021-09" db="EMBL/GenBank/DDBJ databases">
        <authorList>
            <person name="Gilroy R."/>
        </authorList>
    </citation>
    <scope>NUCLEOTIDE SEQUENCE</scope>
    <source>
        <strain evidence="3">USAMLcec12-2067</strain>
    </source>
</reference>
<dbReference type="InterPro" id="IPR009362">
    <property type="entry name" value="YhcG_C"/>
</dbReference>
<evidence type="ECO:0000259" key="2">
    <source>
        <dbReference type="Pfam" id="PF17761"/>
    </source>
</evidence>
<dbReference type="Gene3D" id="3.40.1350.10">
    <property type="match status" value="1"/>
</dbReference>
<dbReference type="AlphaFoldDB" id="A0A9D2VKW2"/>
<gene>
    <name evidence="3" type="ORF">K8V16_07125</name>
</gene>
<dbReference type="PANTHER" id="PTHR30547">
    <property type="entry name" value="UNCHARACTERIZED PROTEIN YHCG-RELATED"/>
    <property type="match status" value="1"/>
</dbReference>
<sequence>MSERYQRSQIKAAVSVNREMLLFYWSLGRDIIEMHAESHWGSGFFKELSRDLQREIPNAKGFSPRNLRYMKRFYELFPASEFLPQAAAQIAGDVEGEISQQVAAKIPDTSTSDFIPPIDAGIFSIPWGHIMLIIDKAKGNRGFAEFYVRETIENGWSRSVLMNYLDANLHERQGKAVTNFSKTLPAPQSNLAQEITRDPYQFDFLSIRKDHDEKELKDAIMDNVSAFLMELGTGFALMGREYRLKVGETEQWIDLLFYHAKLHCYVVIEAKATNFKPEYVGQLGTYVVAVNHILKTDSDEPTIGLLVCKDKDNVVAQYALESASQPIGISEYELSKLIPKNFKSSLPTIEEIEEGLRGK</sequence>
<evidence type="ECO:0000259" key="1">
    <source>
        <dbReference type="Pfam" id="PF06250"/>
    </source>
</evidence>
<comment type="caution">
    <text evidence="3">The sequence shown here is derived from an EMBL/GenBank/DDBJ whole genome shotgun (WGS) entry which is preliminary data.</text>
</comment>
<evidence type="ECO:0000313" key="4">
    <source>
        <dbReference type="Proteomes" id="UP000789325"/>
    </source>
</evidence>
<dbReference type="EMBL" id="DYZL01000150">
    <property type="protein sequence ID" value="HJH43553.1"/>
    <property type="molecule type" value="Genomic_DNA"/>
</dbReference>
<feature type="domain" description="YhcG N-terminal" evidence="2">
    <location>
        <begin position="3"/>
        <end position="172"/>
    </location>
</feature>
<dbReference type="GO" id="GO:0003676">
    <property type="term" value="F:nucleic acid binding"/>
    <property type="evidence" value="ECO:0007669"/>
    <property type="project" value="InterPro"/>
</dbReference>
<evidence type="ECO:0000313" key="3">
    <source>
        <dbReference type="EMBL" id="HJH43553.1"/>
    </source>
</evidence>
<organism evidence="3 4">
    <name type="scientific">Rubneribacter badeniensis</name>
    <dbReference type="NCBI Taxonomy" id="2070688"/>
    <lineage>
        <taxon>Bacteria</taxon>
        <taxon>Bacillati</taxon>
        <taxon>Actinomycetota</taxon>
        <taxon>Coriobacteriia</taxon>
        <taxon>Eggerthellales</taxon>
        <taxon>Eggerthellaceae</taxon>
        <taxon>Rubneribacter</taxon>
    </lineage>
</organism>
<dbReference type="PANTHER" id="PTHR30547:SF0">
    <property type="entry name" value="BLR8175 PROTEIN"/>
    <property type="match status" value="1"/>
</dbReference>
<dbReference type="InterPro" id="IPR041527">
    <property type="entry name" value="YhcG_N"/>
</dbReference>
<dbReference type="Proteomes" id="UP000789325">
    <property type="component" value="Unassembled WGS sequence"/>
</dbReference>
<feature type="domain" description="YhcG PDDEXK nuclease" evidence="1">
    <location>
        <begin position="193"/>
        <end position="347"/>
    </location>
</feature>